<dbReference type="AlphaFoldDB" id="A0AAD4PTE1"/>
<dbReference type="RefSeq" id="XP_046069023.1">
    <property type="nucleotide sequence ID" value="XM_046222245.1"/>
</dbReference>
<evidence type="ECO:0000313" key="3">
    <source>
        <dbReference type="Proteomes" id="UP001201262"/>
    </source>
</evidence>
<feature type="compositionally biased region" description="Polar residues" evidence="1">
    <location>
        <begin position="159"/>
        <end position="191"/>
    </location>
</feature>
<evidence type="ECO:0000313" key="2">
    <source>
        <dbReference type="EMBL" id="KAH8693150.1"/>
    </source>
</evidence>
<feature type="region of interest" description="Disordered" evidence="1">
    <location>
        <begin position="340"/>
        <end position="361"/>
    </location>
</feature>
<feature type="region of interest" description="Disordered" evidence="1">
    <location>
        <begin position="158"/>
        <end position="232"/>
    </location>
</feature>
<feature type="compositionally biased region" description="Polar residues" evidence="1">
    <location>
        <begin position="198"/>
        <end position="216"/>
    </location>
</feature>
<comment type="caution">
    <text evidence="2">The sequence shown here is derived from an EMBL/GenBank/DDBJ whole genome shotgun (WGS) entry which is preliminary data.</text>
</comment>
<feature type="compositionally biased region" description="Polar residues" evidence="1">
    <location>
        <begin position="70"/>
        <end position="79"/>
    </location>
</feature>
<name>A0AAD4PTE1_9EURO</name>
<sequence>MGLPMYREASSAAPKSTLKRDPSAHARSSIRRRGAVRHVFPSFSPTTSSRSSGSLRSSRPLPEDSRNDLSQRQNLSSEETALLDAARGQRLLRDALRHGQPGRRLRIPRESSLRFEIPNPPFSVNEFLSRTSSNDDANRRLPPDGIPFTRRFAPAFAFQPNTSGQPQGESDVQSFPYSRSGTPGGETTSDNSARRSRPTSNRLTNEGNDRLSTQRSAIDGLGDRQRSASPDDIQDDAWETLLTTITPDANLPSTDSSFASTAASASANPNGNPDSTQVSRSSQSQSMPSGPAAATVHMILEPYPEFLNPCDFPDDTTGSDTEAESDFDLRAAELRYRHPPRSRMPVHTPAIGSTQDSQPPVPRLDQTAMQTSVSSLFDQNPTLEVNLQVIIDRLVHREEVPDEWWTGVGLSREIGLRFTEFINDAHTRVTEARTRASDQT</sequence>
<evidence type="ECO:0000256" key="1">
    <source>
        <dbReference type="SAM" id="MobiDB-lite"/>
    </source>
</evidence>
<gene>
    <name evidence="2" type="ORF">BGW36DRAFT_464334</name>
</gene>
<accession>A0AAD4PTE1</accession>
<feature type="compositionally biased region" description="Low complexity" evidence="1">
    <location>
        <begin position="253"/>
        <end position="292"/>
    </location>
</feature>
<proteinExistence type="predicted"/>
<dbReference type="GeneID" id="70252532"/>
<feature type="compositionally biased region" description="Low complexity" evidence="1">
    <location>
        <begin position="40"/>
        <end position="60"/>
    </location>
</feature>
<protein>
    <submittedName>
        <fullName evidence="2">Uncharacterized protein</fullName>
    </submittedName>
</protein>
<feature type="region of interest" description="Disordered" evidence="1">
    <location>
        <begin position="247"/>
        <end position="292"/>
    </location>
</feature>
<keyword evidence="3" id="KW-1185">Reference proteome</keyword>
<dbReference type="Proteomes" id="UP001201262">
    <property type="component" value="Unassembled WGS sequence"/>
</dbReference>
<reference evidence="2" key="1">
    <citation type="submission" date="2021-12" db="EMBL/GenBank/DDBJ databases">
        <title>Convergent genome expansion in fungi linked to evolution of root-endophyte symbiosis.</title>
        <authorList>
            <consortium name="DOE Joint Genome Institute"/>
            <person name="Ke Y.-H."/>
            <person name="Bonito G."/>
            <person name="Liao H.-L."/>
            <person name="Looney B."/>
            <person name="Rojas-Flechas A."/>
            <person name="Nash J."/>
            <person name="Hameed K."/>
            <person name="Schadt C."/>
            <person name="Martin F."/>
            <person name="Crous P.W."/>
            <person name="Miettinen O."/>
            <person name="Magnuson J.K."/>
            <person name="Labbe J."/>
            <person name="Jacobson D."/>
            <person name="Doktycz M.J."/>
            <person name="Veneault-Fourrey C."/>
            <person name="Kuo A."/>
            <person name="Mondo S."/>
            <person name="Calhoun S."/>
            <person name="Riley R."/>
            <person name="Ohm R."/>
            <person name="LaButti K."/>
            <person name="Andreopoulos B."/>
            <person name="Pangilinan J."/>
            <person name="Nolan M."/>
            <person name="Tritt A."/>
            <person name="Clum A."/>
            <person name="Lipzen A."/>
            <person name="Daum C."/>
            <person name="Barry K."/>
            <person name="Grigoriev I.V."/>
            <person name="Vilgalys R."/>
        </authorList>
    </citation>
    <scope>NUCLEOTIDE SEQUENCE</scope>
    <source>
        <strain evidence="2">PMI_201</strain>
    </source>
</reference>
<dbReference type="EMBL" id="JAJTJA010000010">
    <property type="protein sequence ID" value="KAH8693150.1"/>
    <property type="molecule type" value="Genomic_DNA"/>
</dbReference>
<feature type="region of interest" description="Disordered" evidence="1">
    <location>
        <begin position="1"/>
        <end position="79"/>
    </location>
</feature>
<organism evidence="2 3">
    <name type="scientific">Talaromyces proteolyticus</name>
    <dbReference type="NCBI Taxonomy" id="1131652"/>
    <lineage>
        <taxon>Eukaryota</taxon>
        <taxon>Fungi</taxon>
        <taxon>Dikarya</taxon>
        <taxon>Ascomycota</taxon>
        <taxon>Pezizomycotina</taxon>
        <taxon>Eurotiomycetes</taxon>
        <taxon>Eurotiomycetidae</taxon>
        <taxon>Eurotiales</taxon>
        <taxon>Trichocomaceae</taxon>
        <taxon>Talaromyces</taxon>
        <taxon>Talaromyces sect. Bacilispori</taxon>
    </lineage>
</organism>